<keyword evidence="3" id="KW-1185">Reference proteome</keyword>
<gene>
    <name evidence="2" type="ORF">ACFPYI_15240</name>
</gene>
<accession>A0ABD5RRD2</accession>
<evidence type="ECO:0000256" key="1">
    <source>
        <dbReference type="SAM" id="Phobius"/>
    </source>
</evidence>
<dbReference type="AlphaFoldDB" id="A0ABD5RRD2"/>
<keyword evidence="1" id="KW-1133">Transmembrane helix</keyword>
<organism evidence="2 3">
    <name type="scientific">Halomarina salina</name>
    <dbReference type="NCBI Taxonomy" id="1872699"/>
    <lineage>
        <taxon>Archaea</taxon>
        <taxon>Methanobacteriati</taxon>
        <taxon>Methanobacteriota</taxon>
        <taxon>Stenosarchaea group</taxon>
        <taxon>Halobacteria</taxon>
        <taxon>Halobacteriales</taxon>
        <taxon>Natronomonadaceae</taxon>
        <taxon>Halomarina</taxon>
    </lineage>
</organism>
<keyword evidence="1" id="KW-0472">Membrane</keyword>
<proteinExistence type="predicted"/>
<keyword evidence="1" id="KW-0812">Transmembrane</keyword>
<feature type="transmembrane region" description="Helical" evidence="1">
    <location>
        <begin position="90"/>
        <end position="108"/>
    </location>
</feature>
<dbReference type="Proteomes" id="UP001596099">
    <property type="component" value="Unassembled WGS sequence"/>
</dbReference>
<sequence length="152" mass="15606">MSTRTPTSPDASTRTHLGSGALARRGIAAAVLGLLLTAVTRLVAVALDSSLADVQQFAWGPVVGVTLVAALGATLVYAVFDRFTDRPDRWFLVAAAAVFLVMLAPLTLGAESLDLTTNAQVGLVGLHLAAAVGIAAGILGSDRVARDRTVSR</sequence>
<feature type="transmembrane region" description="Helical" evidence="1">
    <location>
        <begin position="27"/>
        <end position="47"/>
    </location>
</feature>
<dbReference type="RefSeq" id="WP_247416365.1">
    <property type="nucleotide sequence ID" value="NZ_JALLGW010000001.1"/>
</dbReference>
<name>A0ABD5RRD2_9EURY</name>
<feature type="transmembrane region" description="Helical" evidence="1">
    <location>
        <begin position="120"/>
        <end position="139"/>
    </location>
</feature>
<evidence type="ECO:0000313" key="2">
    <source>
        <dbReference type="EMBL" id="MFC5972690.1"/>
    </source>
</evidence>
<comment type="caution">
    <text evidence="2">The sequence shown here is derived from an EMBL/GenBank/DDBJ whole genome shotgun (WGS) entry which is preliminary data.</text>
</comment>
<dbReference type="EMBL" id="JBHSQH010000001">
    <property type="protein sequence ID" value="MFC5972690.1"/>
    <property type="molecule type" value="Genomic_DNA"/>
</dbReference>
<reference evidence="2 3" key="1">
    <citation type="journal article" date="2019" name="Int. J. Syst. Evol. Microbiol.">
        <title>The Global Catalogue of Microorganisms (GCM) 10K type strain sequencing project: providing services to taxonomists for standard genome sequencing and annotation.</title>
        <authorList>
            <consortium name="The Broad Institute Genomics Platform"/>
            <consortium name="The Broad Institute Genome Sequencing Center for Infectious Disease"/>
            <person name="Wu L."/>
            <person name="Ma J."/>
        </authorList>
    </citation>
    <scope>NUCLEOTIDE SEQUENCE [LARGE SCALE GENOMIC DNA]</scope>
    <source>
        <strain evidence="2 3">CGMCC 1.12543</strain>
    </source>
</reference>
<evidence type="ECO:0000313" key="3">
    <source>
        <dbReference type="Proteomes" id="UP001596099"/>
    </source>
</evidence>
<dbReference type="InterPro" id="IPR045713">
    <property type="entry name" value="DUF6069"/>
</dbReference>
<dbReference type="Pfam" id="PF19545">
    <property type="entry name" value="DUF6069"/>
    <property type="match status" value="1"/>
</dbReference>
<feature type="transmembrane region" description="Helical" evidence="1">
    <location>
        <begin position="59"/>
        <end position="78"/>
    </location>
</feature>
<protein>
    <submittedName>
        <fullName evidence="2">DUF6069 family protein</fullName>
    </submittedName>
</protein>